<feature type="region of interest" description="Disordered" evidence="5">
    <location>
        <begin position="1854"/>
        <end position="1877"/>
    </location>
</feature>
<dbReference type="GO" id="GO:0032266">
    <property type="term" value="F:phosphatidylinositol-3-phosphate binding"/>
    <property type="evidence" value="ECO:0007669"/>
    <property type="project" value="InterPro"/>
</dbReference>
<sequence>MDAKDTVQKIVSEIIQNKLNETQDELLKSFCNNVFLGQWELARACLTSLVKEQHILSGHQVTDIVLKISNFPFSQSLGSSTVPTPHHLSWFCLQELKKFSNYMSYQDKAMISNLEQDVDFRLTLSLLTDAKDSCVQELYLFCKEHVLKEKVLTDLKHSGGSDFLSPQTLRLLRRTMLTTPSLGDSVLKGLWVEEETSENRFNERLHGISIECINSLLDEADERLKSGTSQDDMDSLLKRTLEILSYYNPAPYWNYIQIRQLFTHLLTMATRGVSGVLSAESIVSVICGRPSTYLLDEFCKIFHEVLLLATCNEQREKQASLTVDQQANLRLLTHLDRSLCWRDFFIICHKKSVHFLAEILDLCLALSNAGRFMELQDLLSYPEFHPLKPAVLLMGWSQCVTSAHARTLIDTLWDEYCVWPNQAMTNSCRSLAYHLDLMQWCLDRAKPLLEGSEINPSRQATQLLQGLETHSVLYMLHHSTSLAQLDHSEVLQLLNNLSVDKKAKSKKKAVTFHDDSKKASSEPINIEKEKDIAIFRSYCAIKNVMDALTFCVSKADHELTNPVQIKSVVSGRRLCKTFLSYQSLSSSEGDESSSPDFSSATSGLEQMINAAEEGFEEFSASYKEMVVKKLQMTREHLSLIQPMAYRLEVLENIFSLLFVTSADLSTEGSSIDMETDDENDSKQSSLDNITVDSLNISVVSEEDAPIEDLLSEKGKLDNASHSQAGSSVATGDSTQAPPSAGVEYDLPFIDSHQHHHQNPSANSMPTSELIKSAYFTPIEEQKRKAESMLRCMTPPRLTSRRRKRMSSDGQANDVVGFLANEYLTRDILNMLREALSDFNTAKLSVSGKGLENRRDLQGASRTKSATVDPLIEEALQTTIVTSIPPSSLAKRTTKLTQAIHEAWWRLQLVAHEAFPRQPGQLLAEPVYITDSEINFLPAWTCSTETGKGQIFSSWQASVPPHEAPQSNIISRMMASPESLLVLSLVKGNITQAAEVIKLFRLTDKSLETREVSFADLYRSSSESIWDLEVQGRQQSQTPPKVGKRSVKALSKAAAVGVATASLSHIVDDLLSSPSVPPIPKPRRAAVREKCLHLFNMDPPTALLLDLLCTSCHTWETCSNMLDIIKSKTRLLQQDARHEKHSSPPSEAFLKKSVDSANSSQSPLSTTSFATASPISVSLSGQQLPALQHQPASADSTLQNITGCSKLARRLHDLILMDESMDDILLLSSRHTQRGGRVSLQSYLHTAQTMLHPETLVKVDTAIAVLRRAVDQVMQVLSGARTGSNFDISLDESLISMSPASSYSGGSLSSRRLSSASNVSSASAKPNEDKHPLHAVVKFLMFSMEKYIPGEGLAHAHLSRSGMVATPPAKNYLLSLYDHVKEMAYLVAECESSSKDITNNYFKVLNDGPVNVLGRLMFVKKMPPAKLEAVAEKLSLNLTHTIVYSCCPKIPSKHPQALPQLMPETCVKGEGTLVMNSILTSNDCANEEVASNLQSEAMHHPEVLVRTILSQAVTAMEATRSSRNVKGIFDFRCAAMFVQTSEYSALASAVQSLKFLDLDLLKTAAEKVCFFVNLTNLMILHCNLSHIQCSLEGVLQGNEACNSSEKGQEKICPLSAADCLSYFCTFSYDVGQLGLVSMFDLLTVLCREGLKPSSRWKRMMDCRQLELSPEDPWKKYCPSGEPKLIFVINHGCVSSPPLQVLKPDTLEAQLFQTMKSYLSHAVSVSVEQERVSLPELLVWHEKDFVQYQPAPRETPHAALLRWLAQYVTPEKHGQLQQLFNLDSIHGYSENIDISGRNELPFKINIDFFDNTYSVAFNMSQVKSEGSSIHLHTAGSQSRTLFINSVQPKAQVSARSSAVSLRPPSSASNATSTTLTEFSGGSPSWSLEQPVYNLTPVTLEYVKQDSLLVATMVSLVCADNLDNIDQQFTDDHFNLTDSNSTMSKSTNLAHSYSTKLPMPHSSSDISLVDIRSYRYHRLTDDYPVLMRHLLHYILPLASADNPQLLEGRDPILKFVTNEIDDQVKLCMFSLPGSRQFLGVVHNIANSLLEERKWLELLNILHSLPHQVMLQQLGLQALHDHVLSSWALSEVKKPGYAPKIGDQLRKFYNSDLQARTVLSVSTALSKDLCLDLLDLCLTKLNKDSVVRAAVATKNEEVQIHAKIAENAKALRLKLSIKDTFMSSMSQEDQQLLSSLEEVTDWRQIPVITQKRPMDIMTLLEKAGDFQTAKQWISLHSMPSSYLSEIKKCQVTYLLREKGGYHMVLAFQELDTLRITSEQECLAVCKDLMTVLSNPQQIKFIVSFMLQYLSHCLQPHDLEELRLRRIGAKADLAGQIFEKIKADFSEVKEPKLRVAQDQFNNLLSKYANKAIEVNVVTVQESPTPSSASVAHGKSDKRSSGQKTGFGKEQSGKFIMPANPPGYQDWVPDSATSVCMVCQIEQFSMFNRRHHCRRCGRVVCASCSTKETLVFGIMARTCDECYEQIHNSGSNKAQEEHEIYSQKIRDSLSGSSPSITSTNSSTHAQSQLHSSMAVAAMQHVDHAWMLSKDVSLCDQVRSQFYYEQAPSVSLCVSILKQHSSRTESGKLILSMCDVLSSYMVPISPGVPNPEIDYSLIISVMKQLLFQAKIGFQNAGDSGMTAQCDTYLAHVDLLRVMVGAHFQDLPTIKELTKIDTVRRLRDKLIADERLSLAMEVSTKCGIDPTGVWSAMGFACLQLGDFTGARDKFFHCLKAPTDKNQTLAGQSRLIREILEFLDTIPNSGATEIQRLLRDPESICNIKTLLVPSVGEENRVESVPHKECMYYLRTYGTYMDHIVYLRQHNYWMKAVQFAINHHCSSDVFVTGLMVPAMHSGEMGRLLEQMLMLDPTLEKWTPYLSATCKHLLKKKYFYTLYQVQIFMKDYIRAAMTCISHFYQRGASSYLDLSGRMQYLLTAQQHLQAYLDPGQWGSVRHPLAPITPTPSSLGRIQGPSWERPSAESAARMVLTPDQVKK</sequence>
<dbReference type="InterPro" id="IPR013083">
    <property type="entry name" value="Znf_RING/FYVE/PHD"/>
</dbReference>
<evidence type="ECO:0000313" key="8">
    <source>
        <dbReference type="Proteomes" id="UP000735302"/>
    </source>
</evidence>
<dbReference type="PANTHER" id="PTHR46591">
    <property type="entry name" value="ZINC FINGER FYVE DOMAIN-CONTAINING PROTEIN 26"/>
    <property type="match status" value="1"/>
</dbReference>
<reference evidence="7 8" key="1">
    <citation type="journal article" date="2021" name="Elife">
        <title>Chloroplast acquisition without the gene transfer in kleptoplastic sea slugs, Plakobranchus ocellatus.</title>
        <authorList>
            <person name="Maeda T."/>
            <person name="Takahashi S."/>
            <person name="Yoshida T."/>
            <person name="Shimamura S."/>
            <person name="Takaki Y."/>
            <person name="Nagai Y."/>
            <person name="Toyoda A."/>
            <person name="Suzuki Y."/>
            <person name="Arimoto A."/>
            <person name="Ishii H."/>
            <person name="Satoh N."/>
            <person name="Nishiyama T."/>
            <person name="Hasebe M."/>
            <person name="Maruyama T."/>
            <person name="Minagawa J."/>
            <person name="Obokata J."/>
            <person name="Shigenobu S."/>
        </authorList>
    </citation>
    <scope>NUCLEOTIDE SEQUENCE [LARGE SCALE GENOMIC DNA]</scope>
</reference>
<evidence type="ECO:0000256" key="5">
    <source>
        <dbReference type="SAM" id="MobiDB-lite"/>
    </source>
</evidence>
<comment type="caution">
    <text evidence="7">The sequence shown here is derived from an EMBL/GenBank/DDBJ whole genome shotgun (WGS) entry which is preliminary data.</text>
</comment>
<organism evidence="7 8">
    <name type="scientific">Plakobranchus ocellatus</name>
    <dbReference type="NCBI Taxonomy" id="259542"/>
    <lineage>
        <taxon>Eukaryota</taxon>
        <taxon>Metazoa</taxon>
        <taxon>Spiralia</taxon>
        <taxon>Lophotrochozoa</taxon>
        <taxon>Mollusca</taxon>
        <taxon>Gastropoda</taxon>
        <taxon>Heterobranchia</taxon>
        <taxon>Euthyneura</taxon>
        <taxon>Panpulmonata</taxon>
        <taxon>Sacoglossa</taxon>
        <taxon>Placobranchoidea</taxon>
        <taxon>Plakobranchidae</taxon>
        <taxon>Plakobranchus</taxon>
    </lineage>
</organism>
<dbReference type="GO" id="GO:0005765">
    <property type="term" value="C:lysosomal membrane"/>
    <property type="evidence" value="ECO:0007669"/>
    <property type="project" value="TreeGrafter"/>
</dbReference>
<dbReference type="GO" id="GO:0000724">
    <property type="term" value="P:double-strand break repair via homologous recombination"/>
    <property type="evidence" value="ECO:0007669"/>
    <property type="project" value="InterPro"/>
</dbReference>
<dbReference type="GO" id="GO:0000281">
    <property type="term" value="P:mitotic cytokinesis"/>
    <property type="evidence" value="ECO:0007669"/>
    <property type="project" value="InterPro"/>
</dbReference>
<keyword evidence="1" id="KW-0479">Metal-binding</keyword>
<feature type="region of interest" description="Disordered" evidence="5">
    <location>
        <begin position="2378"/>
        <end position="2408"/>
    </location>
</feature>
<evidence type="ECO:0000256" key="1">
    <source>
        <dbReference type="ARBA" id="ARBA00022723"/>
    </source>
</evidence>
<dbReference type="SMART" id="SM00064">
    <property type="entry name" value="FYVE"/>
    <property type="match status" value="1"/>
</dbReference>
<dbReference type="GO" id="GO:0005813">
    <property type="term" value="C:centrosome"/>
    <property type="evidence" value="ECO:0007669"/>
    <property type="project" value="TreeGrafter"/>
</dbReference>
<dbReference type="Pfam" id="PF01363">
    <property type="entry name" value="FYVE"/>
    <property type="match status" value="1"/>
</dbReference>
<feature type="region of interest" description="Disordered" evidence="5">
    <location>
        <begin position="716"/>
        <end position="744"/>
    </location>
</feature>
<dbReference type="PANTHER" id="PTHR46591:SF1">
    <property type="entry name" value="ZINC FINGER FYVE DOMAIN-CONTAINING PROTEIN 26"/>
    <property type="match status" value="1"/>
</dbReference>
<dbReference type="InterPro" id="IPR000306">
    <property type="entry name" value="Znf_FYVE"/>
</dbReference>
<dbReference type="GO" id="GO:0032465">
    <property type="term" value="P:regulation of cytokinesis"/>
    <property type="evidence" value="ECO:0007669"/>
    <property type="project" value="TreeGrafter"/>
</dbReference>
<feature type="domain" description="FYVE-type" evidence="6">
    <location>
        <begin position="2424"/>
        <end position="2481"/>
    </location>
</feature>
<evidence type="ECO:0000259" key="6">
    <source>
        <dbReference type="PROSITE" id="PS50178"/>
    </source>
</evidence>
<dbReference type="SUPFAM" id="SSF57903">
    <property type="entry name" value="FYVE/PHD zinc finger"/>
    <property type="match status" value="1"/>
</dbReference>
<dbReference type="InterPro" id="IPR006869">
    <property type="entry name" value="DUF547"/>
</dbReference>
<dbReference type="Pfam" id="PF04784">
    <property type="entry name" value="DUF547"/>
    <property type="match status" value="1"/>
</dbReference>
<accession>A0AAV4C3S0</accession>
<keyword evidence="8" id="KW-1185">Reference proteome</keyword>
<dbReference type="InterPro" id="IPR028730">
    <property type="entry name" value="ZFYVE26"/>
</dbReference>
<feature type="compositionally biased region" description="Low complexity" evidence="5">
    <location>
        <begin position="1863"/>
        <end position="1874"/>
    </location>
</feature>
<evidence type="ECO:0000256" key="2">
    <source>
        <dbReference type="ARBA" id="ARBA00022771"/>
    </source>
</evidence>
<dbReference type="InterPro" id="IPR017455">
    <property type="entry name" value="Znf_FYVE-rel"/>
</dbReference>
<feature type="region of interest" description="Disordered" evidence="5">
    <location>
        <begin position="2958"/>
        <end position="2987"/>
    </location>
</feature>
<proteinExistence type="predicted"/>
<keyword evidence="2 4" id="KW-0863">Zinc-finger</keyword>
<protein>
    <submittedName>
        <fullName evidence="7">Zinc finger fyve domain-containing protein 26</fullName>
    </submittedName>
</protein>
<feature type="compositionally biased region" description="Polar residues" evidence="5">
    <location>
        <begin position="719"/>
        <end position="737"/>
    </location>
</feature>
<dbReference type="Gene3D" id="3.30.40.10">
    <property type="entry name" value="Zinc/RING finger domain, C3HC4 (zinc finger)"/>
    <property type="match status" value="1"/>
</dbReference>
<dbReference type="GO" id="GO:0008270">
    <property type="term" value="F:zinc ion binding"/>
    <property type="evidence" value="ECO:0007669"/>
    <property type="project" value="UniProtKB-KW"/>
</dbReference>
<evidence type="ECO:0000256" key="3">
    <source>
        <dbReference type="ARBA" id="ARBA00022833"/>
    </source>
</evidence>
<gene>
    <name evidence="7" type="ORF">PoB_005254500</name>
</gene>
<name>A0AAV4C3S0_9GAST</name>
<dbReference type="PROSITE" id="PS50178">
    <property type="entry name" value="ZF_FYVE"/>
    <property type="match status" value="1"/>
</dbReference>
<keyword evidence="3" id="KW-0862">Zinc</keyword>
<dbReference type="Proteomes" id="UP000735302">
    <property type="component" value="Unassembled WGS sequence"/>
</dbReference>
<dbReference type="InterPro" id="IPR011011">
    <property type="entry name" value="Znf_FYVE_PHD"/>
</dbReference>
<evidence type="ECO:0000256" key="4">
    <source>
        <dbReference type="PROSITE-ProRule" id="PRU00091"/>
    </source>
</evidence>
<dbReference type="EMBL" id="BLXT01005778">
    <property type="protein sequence ID" value="GFO26040.1"/>
    <property type="molecule type" value="Genomic_DNA"/>
</dbReference>
<dbReference type="GO" id="GO:0030496">
    <property type="term" value="C:midbody"/>
    <property type="evidence" value="ECO:0007669"/>
    <property type="project" value="TreeGrafter"/>
</dbReference>
<evidence type="ECO:0000313" key="7">
    <source>
        <dbReference type="EMBL" id="GFO26040.1"/>
    </source>
</evidence>